<sequence>MRKYIVGAFFGILLSFTTVAFSASTLQKVDAYLRPDFNVNVDGKAVKLNAVPIVYDGSTYLPVREITGILNKKVDWKDETLTIEIKQNGIIGNPVFAGDYQERIATEAGYAYTGNITRRFEYEGIKAIEYKGVEYFSRTEFNDKYADRYKSAAFKPFEEVSYEEGTIFRNKDGSETARVRYPGKEGYWIVFEDGSTWINTEYYPDDFRK</sequence>
<name>A0ACC7NTF2_9BACL</name>
<keyword evidence="2" id="KW-1185">Reference proteome</keyword>
<comment type="caution">
    <text evidence="1">The sequence shown here is derived from an EMBL/GenBank/DDBJ whole genome shotgun (WGS) entry which is preliminary data.</text>
</comment>
<protein>
    <submittedName>
        <fullName evidence="1">Stalk domain-containing protein</fullName>
    </submittedName>
</protein>
<proteinExistence type="predicted"/>
<organism evidence="1 2">
    <name type="scientific">Paenibacillus mesotrionivorans</name>
    <dbReference type="NCBI Taxonomy" id="3160968"/>
    <lineage>
        <taxon>Bacteria</taxon>
        <taxon>Bacillati</taxon>
        <taxon>Bacillota</taxon>
        <taxon>Bacilli</taxon>
        <taxon>Bacillales</taxon>
        <taxon>Paenibacillaceae</taxon>
        <taxon>Paenibacillus</taxon>
    </lineage>
</organism>
<evidence type="ECO:0000313" key="1">
    <source>
        <dbReference type="EMBL" id="MFM9327958.1"/>
    </source>
</evidence>
<evidence type="ECO:0000313" key="2">
    <source>
        <dbReference type="Proteomes" id="UP001631969"/>
    </source>
</evidence>
<dbReference type="EMBL" id="JBJURJ010000003">
    <property type="protein sequence ID" value="MFM9327958.1"/>
    <property type="molecule type" value="Genomic_DNA"/>
</dbReference>
<accession>A0ACC7NTF2</accession>
<reference evidence="1" key="1">
    <citation type="submission" date="2024-12" db="EMBL/GenBank/DDBJ databases">
        <authorList>
            <person name="Wu N."/>
        </authorList>
    </citation>
    <scope>NUCLEOTIDE SEQUENCE</scope>
    <source>
        <strain evidence="1">P15</strain>
    </source>
</reference>
<gene>
    <name evidence="1" type="ORF">ACI1P1_06520</name>
</gene>
<dbReference type="Proteomes" id="UP001631969">
    <property type="component" value="Unassembled WGS sequence"/>
</dbReference>